<gene>
    <name evidence="1" type="ORF">YALI1_F11337g</name>
</gene>
<organism evidence="1 2">
    <name type="scientific">Yarrowia lipolytica</name>
    <name type="common">Candida lipolytica</name>
    <dbReference type="NCBI Taxonomy" id="4952"/>
    <lineage>
        <taxon>Eukaryota</taxon>
        <taxon>Fungi</taxon>
        <taxon>Dikarya</taxon>
        <taxon>Ascomycota</taxon>
        <taxon>Saccharomycotina</taxon>
        <taxon>Dipodascomycetes</taxon>
        <taxon>Dipodascales</taxon>
        <taxon>Dipodascales incertae sedis</taxon>
        <taxon>Yarrowia</taxon>
    </lineage>
</organism>
<dbReference type="GeneID" id="94583884"/>
<dbReference type="EMBL" id="CP017558">
    <property type="protein sequence ID" value="AOW06834.1"/>
    <property type="molecule type" value="Genomic_DNA"/>
</dbReference>
<name>A0A1D8NMF6_YARLL</name>
<protein>
    <submittedName>
        <fullName evidence="1">Uncharacterized protein</fullName>
    </submittedName>
</protein>
<dbReference type="VEuPathDB" id="FungiDB:YALI1_F11337g"/>
<evidence type="ECO:0000313" key="2">
    <source>
        <dbReference type="Proteomes" id="UP000182444"/>
    </source>
</evidence>
<accession>A0A1D8NMF6</accession>
<reference evidence="1 2" key="1">
    <citation type="journal article" date="2016" name="PLoS ONE">
        <title>Sequence Assembly of Yarrowia lipolytica Strain W29/CLIB89 Shows Transposable Element Diversity.</title>
        <authorList>
            <person name="Magnan C."/>
            <person name="Yu J."/>
            <person name="Chang I."/>
            <person name="Jahn E."/>
            <person name="Kanomata Y."/>
            <person name="Wu J."/>
            <person name="Zeller M."/>
            <person name="Oakes M."/>
            <person name="Baldi P."/>
            <person name="Sandmeyer S."/>
        </authorList>
    </citation>
    <scope>NUCLEOTIDE SEQUENCE [LARGE SCALE GENOMIC DNA]</scope>
    <source>
        <strain evidence="2">CLIB89(W29)</strain>
    </source>
</reference>
<dbReference type="AlphaFoldDB" id="A0A1D8NMF6"/>
<dbReference type="Proteomes" id="UP000182444">
    <property type="component" value="Chromosome 1F"/>
</dbReference>
<evidence type="ECO:0000313" key="1">
    <source>
        <dbReference type="EMBL" id="AOW06834.1"/>
    </source>
</evidence>
<sequence length="67" mass="7560">MSDGCFSHQSLLSLSLLEYDTQRITLWLVYIKECMTHRPSSAPRCPLARAVTTKQIMSTKTGTQEVV</sequence>
<dbReference type="RefSeq" id="XP_068139396.1">
    <property type="nucleotide sequence ID" value="XM_068283295.1"/>
</dbReference>
<proteinExistence type="predicted"/>